<dbReference type="PANTHER" id="PTHR46082:SF6">
    <property type="entry name" value="AAA+ ATPASE DOMAIN-CONTAINING PROTEIN-RELATED"/>
    <property type="match status" value="1"/>
</dbReference>
<dbReference type="PRINTS" id="PR00364">
    <property type="entry name" value="DISEASERSIST"/>
</dbReference>
<dbReference type="Gene3D" id="1.25.40.10">
    <property type="entry name" value="Tetratricopeptide repeat domain"/>
    <property type="match status" value="2"/>
</dbReference>
<dbReference type="EMBL" id="JBHSJB010000018">
    <property type="protein sequence ID" value="MFC5056048.1"/>
    <property type="molecule type" value="Genomic_DNA"/>
</dbReference>
<dbReference type="RefSeq" id="WP_344039650.1">
    <property type="nucleotide sequence ID" value="NZ_BAAAKE010000017.1"/>
</dbReference>
<dbReference type="Proteomes" id="UP001595833">
    <property type="component" value="Unassembled WGS sequence"/>
</dbReference>
<sequence>MAVGERGGGHQVGAASGSAVLFQAGRDVTVIGGDLVTGGRGGPDRVVWPVRVGVPPQPAEPHQPRDAQSVFEDGSGAGGVTLLGLGGVGKSQVAARHAWSVWPDASVGLAVWASALTRDGVLTAYAEAARKVLCEDDPRISSRTPEQAARSLRSWLATTGRRWLVVLDDVQDPDDLRDLWPPRHPLGRTVVTTRRRDVLFARGRGVVELGVYTEREATRYLARALPGEVVAEAGEEQVRALGADLGFLPLALAQAAAFISDRPLLTVRGYRRRLADRRRTLAEVMPTAEELPDEHQATVAATWSLSIERADRLPPAGLARPLLELVSLLDPHGTPRALFTSPPVLSHLAATTGREVDGGTVEDALGCLHRLHLIDLDRTRPSRTVTAHALVQRAVRDTLAPDHLHRLAHTAADALLSTWPDIDTTTPGTAQALRSAAEVLHARTTPALWHGQAHELLLLAGRSLGESGQVAAVIAYFRDLHRQALAHLGPDHPDTLVVRHNLASWRGQAGDVAGAFDDYRALLTDCLRVLGDDHPDTLVTRNNLAHWRGMAGDARSAVPELEALLADHLRVLGDDHPDTFGTRNNLADLRGQAGDVAGAVTGFEVLLVDRLRVLGPDHPHTLVTRNNLAHWRGEAGDTAGAVAELEALLADQRRVMGPDHPETLVTRGNLARRRGEAGDAAGAVRSYRELVSDFVRVVGPDHPDTFIARGNLAHWLGRTGDVGGAVAELEALLADHLRVLGPEHPNTSVTRANLAHWRGAGDLRP</sequence>
<dbReference type="Gene3D" id="3.40.50.300">
    <property type="entry name" value="P-loop containing nucleotide triphosphate hydrolases"/>
    <property type="match status" value="1"/>
</dbReference>
<keyword evidence="3" id="KW-1185">Reference proteome</keyword>
<dbReference type="Pfam" id="PF13374">
    <property type="entry name" value="TPR_10"/>
    <property type="match status" value="4"/>
</dbReference>
<organism evidence="2 3">
    <name type="scientific">Saccharothrix xinjiangensis</name>
    <dbReference type="NCBI Taxonomy" id="204798"/>
    <lineage>
        <taxon>Bacteria</taxon>
        <taxon>Bacillati</taxon>
        <taxon>Actinomycetota</taxon>
        <taxon>Actinomycetes</taxon>
        <taxon>Pseudonocardiales</taxon>
        <taxon>Pseudonocardiaceae</taxon>
        <taxon>Saccharothrix</taxon>
    </lineage>
</organism>
<proteinExistence type="predicted"/>
<dbReference type="InterPro" id="IPR011990">
    <property type="entry name" value="TPR-like_helical_dom_sf"/>
</dbReference>
<dbReference type="PANTHER" id="PTHR46082">
    <property type="entry name" value="ATP/GTP-BINDING PROTEIN-RELATED"/>
    <property type="match status" value="1"/>
</dbReference>
<name>A0ABV9Y050_9PSEU</name>
<evidence type="ECO:0000313" key="2">
    <source>
        <dbReference type="EMBL" id="MFC5056048.1"/>
    </source>
</evidence>
<reference evidence="3" key="1">
    <citation type="journal article" date="2019" name="Int. J. Syst. Evol. Microbiol.">
        <title>The Global Catalogue of Microorganisms (GCM) 10K type strain sequencing project: providing services to taxonomists for standard genome sequencing and annotation.</title>
        <authorList>
            <consortium name="The Broad Institute Genomics Platform"/>
            <consortium name="The Broad Institute Genome Sequencing Center for Infectious Disease"/>
            <person name="Wu L."/>
            <person name="Ma J."/>
        </authorList>
    </citation>
    <scope>NUCLEOTIDE SEQUENCE [LARGE SCALE GENOMIC DNA]</scope>
    <source>
        <strain evidence="3">KCTC 12848</strain>
    </source>
</reference>
<dbReference type="Pfam" id="PF00931">
    <property type="entry name" value="NB-ARC"/>
    <property type="match status" value="1"/>
</dbReference>
<evidence type="ECO:0000313" key="3">
    <source>
        <dbReference type="Proteomes" id="UP001595833"/>
    </source>
</evidence>
<dbReference type="SUPFAM" id="SSF48452">
    <property type="entry name" value="TPR-like"/>
    <property type="match status" value="2"/>
</dbReference>
<dbReference type="InterPro" id="IPR027417">
    <property type="entry name" value="P-loop_NTPase"/>
</dbReference>
<comment type="caution">
    <text evidence="2">The sequence shown here is derived from an EMBL/GenBank/DDBJ whole genome shotgun (WGS) entry which is preliminary data.</text>
</comment>
<gene>
    <name evidence="2" type="primary">fxsT</name>
    <name evidence="2" type="ORF">ACFPFM_20110</name>
</gene>
<accession>A0ABV9Y050</accession>
<dbReference type="Pfam" id="PF13424">
    <property type="entry name" value="TPR_12"/>
    <property type="match status" value="1"/>
</dbReference>
<dbReference type="InterPro" id="IPR053137">
    <property type="entry name" value="NLR-like"/>
</dbReference>
<dbReference type="InterPro" id="IPR002182">
    <property type="entry name" value="NB-ARC"/>
</dbReference>
<dbReference type="SUPFAM" id="SSF52540">
    <property type="entry name" value="P-loop containing nucleoside triphosphate hydrolases"/>
    <property type="match status" value="1"/>
</dbReference>
<feature type="domain" description="NB-ARC" evidence="1">
    <location>
        <begin position="77"/>
        <end position="198"/>
    </location>
</feature>
<protein>
    <submittedName>
        <fullName evidence="2">FxSxx-COOH system tetratricopeptide repeat protein</fullName>
    </submittedName>
</protein>
<evidence type="ECO:0000259" key="1">
    <source>
        <dbReference type="Pfam" id="PF00931"/>
    </source>
</evidence>
<dbReference type="NCBIfam" id="NF040586">
    <property type="entry name" value="FxSxx_TPR"/>
    <property type="match status" value="1"/>
</dbReference>